<name>A0A5M3VRQ8_9ACTN</name>
<accession>A0A5M3VRQ8</accession>
<evidence type="ECO:0000313" key="1">
    <source>
        <dbReference type="EMBL" id="GER99476.1"/>
    </source>
</evidence>
<comment type="caution">
    <text evidence="1">The sequence shown here is derived from an EMBL/GenBank/DDBJ whole genome shotgun (WGS) entry which is preliminary data.</text>
</comment>
<reference evidence="1 2" key="1">
    <citation type="submission" date="2019-10" db="EMBL/GenBank/DDBJ databases">
        <title>Whole genome shotgun sequence of Acrocarpospora corrugata NBRC 13972.</title>
        <authorList>
            <person name="Ichikawa N."/>
            <person name="Kimura A."/>
            <person name="Kitahashi Y."/>
            <person name="Komaki H."/>
            <person name="Oguchi A."/>
        </authorList>
    </citation>
    <scope>NUCLEOTIDE SEQUENCE [LARGE SCALE GENOMIC DNA]</scope>
    <source>
        <strain evidence="1 2">NBRC 13972</strain>
    </source>
</reference>
<dbReference type="EMBL" id="BLAD01000040">
    <property type="protein sequence ID" value="GER99476.1"/>
    <property type="molecule type" value="Genomic_DNA"/>
</dbReference>
<gene>
    <name evidence="1" type="ORF">Acor_15400</name>
</gene>
<dbReference type="Proteomes" id="UP000334990">
    <property type="component" value="Unassembled WGS sequence"/>
</dbReference>
<sequence>MRQRASLRFVLRGRDAKFTAAFDAVFISLGARVIKTPYARLERTRSLNAGSVPSDANAPTGY</sequence>
<dbReference type="AlphaFoldDB" id="A0A5M3VRQ8"/>
<evidence type="ECO:0000313" key="2">
    <source>
        <dbReference type="Proteomes" id="UP000334990"/>
    </source>
</evidence>
<protein>
    <submittedName>
        <fullName evidence="1">Uncharacterized protein</fullName>
    </submittedName>
</protein>
<proteinExistence type="predicted"/>
<organism evidence="1 2">
    <name type="scientific">Acrocarpospora corrugata</name>
    <dbReference type="NCBI Taxonomy" id="35763"/>
    <lineage>
        <taxon>Bacteria</taxon>
        <taxon>Bacillati</taxon>
        <taxon>Actinomycetota</taxon>
        <taxon>Actinomycetes</taxon>
        <taxon>Streptosporangiales</taxon>
        <taxon>Streptosporangiaceae</taxon>
        <taxon>Acrocarpospora</taxon>
    </lineage>
</organism>
<keyword evidence="2" id="KW-1185">Reference proteome</keyword>